<organism evidence="2 3">
    <name type="scientific">Symbiochloris irregularis</name>
    <dbReference type="NCBI Taxonomy" id="706552"/>
    <lineage>
        <taxon>Eukaryota</taxon>
        <taxon>Viridiplantae</taxon>
        <taxon>Chlorophyta</taxon>
        <taxon>core chlorophytes</taxon>
        <taxon>Trebouxiophyceae</taxon>
        <taxon>Trebouxiales</taxon>
        <taxon>Trebouxiaceae</taxon>
        <taxon>Symbiochloris</taxon>
    </lineage>
</organism>
<name>A0AAW1PYX6_9CHLO</name>
<dbReference type="Proteomes" id="UP001465755">
    <property type="component" value="Unassembled WGS sequence"/>
</dbReference>
<gene>
    <name evidence="2" type="ORF">WJX73_008021</name>
</gene>
<keyword evidence="3" id="KW-1185">Reference proteome</keyword>
<evidence type="ECO:0000259" key="1">
    <source>
        <dbReference type="Pfam" id="PF23650"/>
    </source>
</evidence>
<proteinExistence type="predicted"/>
<comment type="caution">
    <text evidence="2">The sequence shown here is derived from an EMBL/GenBank/DDBJ whole genome shotgun (WGS) entry which is preliminary data.</text>
</comment>
<protein>
    <recommendedName>
        <fullName evidence="1">DUF7148 domain-containing protein</fullName>
    </recommendedName>
</protein>
<evidence type="ECO:0000313" key="3">
    <source>
        <dbReference type="Proteomes" id="UP001465755"/>
    </source>
</evidence>
<reference evidence="2 3" key="1">
    <citation type="journal article" date="2024" name="Nat. Commun.">
        <title>Phylogenomics reveals the evolutionary origins of lichenization in chlorophyte algae.</title>
        <authorList>
            <person name="Puginier C."/>
            <person name="Libourel C."/>
            <person name="Otte J."/>
            <person name="Skaloud P."/>
            <person name="Haon M."/>
            <person name="Grisel S."/>
            <person name="Petersen M."/>
            <person name="Berrin J.G."/>
            <person name="Delaux P.M."/>
            <person name="Dal Grande F."/>
            <person name="Keller J."/>
        </authorList>
    </citation>
    <scope>NUCLEOTIDE SEQUENCE [LARGE SCALE GENOMIC DNA]</scope>
    <source>
        <strain evidence="2 3">SAG 2036</strain>
    </source>
</reference>
<sequence length="197" mass="22282">MLTLQLPSCQSFSHQHIAPAAAFRITSPSRLCSLKPERRASPAVQRRYRHCVNAAQNGFSTDEPHAQLATAKLPKTTDTQRFRNELYQWANSLTTTSGKQMPFSLPLRITQNKTGFEIAFLRTKNGVFVSEGYLVASVEEEEGVGPVLFMRFHEGDIKPKQENPQERLKTSIARIVDLPILMNQFPPIIRQISQRCS</sequence>
<dbReference type="InterPro" id="IPR055572">
    <property type="entry name" value="DUF7148"/>
</dbReference>
<evidence type="ECO:0000313" key="2">
    <source>
        <dbReference type="EMBL" id="KAK9815118.1"/>
    </source>
</evidence>
<dbReference type="PANTHER" id="PTHR36352">
    <property type="entry name" value="EXPRESSED PROTEIN"/>
    <property type="match status" value="1"/>
</dbReference>
<accession>A0AAW1PYX6</accession>
<dbReference type="Pfam" id="PF23650">
    <property type="entry name" value="DUF7148"/>
    <property type="match status" value="1"/>
</dbReference>
<dbReference type="PANTHER" id="PTHR36352:SF1">
    <property type="entry name" value="EXPRESSED PROTEIN"/>
    <property type="match status" value="1"/>
</dbReference>
<dbReference type="AlphaFoldDB" id="A0AAW1PYX6"/>
<feature type="domain" description="DUF7148" evidence="1">
    <location>
        <begin position="63"/>
        <end position="172"/>
    </location>
</feature>
<dbReference type="EMBL" id="JALJOQ010000001">
    <property type="protein sequence ID" value="KAK9815118.1"/>
    <property type="molecule type" value="Genomic_DNA"/>
</dbReference>